<gene>
    <name evidence="7" type="ORF">JoomaDRAFT_0986</name>
</gene>
<dbReference type="EMBL" id="JH651379">
    <property type="protein sequence ID" value="EIJ38008.1"/>
    <property type="molecule type" value="Genomic_DNA"/>
</dbReference>
<dbReference type="InterPro" id="IPR036526">
    <property type="entry name" value="C-N_Hydrolase_sf"/>
</dbReference>
<dbReference type="AlphaFoldDB" id="I3C315"/>
<dbReference type="PANTHER" id="PTHR47799:SF1">
    <property type="entry name" value="OMEGA-AMIDASE YAFV"/>
    <property type="match status" value="1"/>
</dbReference>
<dbReference type="InterPro" id="IPR003010">
    <property type="entry name" value="C-N_Hydrolase"/>
</dbReference>
<comment type="catalytic activity">
    <reaction evidence="4">
        <text>a monoamide of a dicarboxylate + H2O = a dicarboxylate + NH4(+)</text>
        <dbReference type="Rhea" id="RHEA:11716"/>
        <dbReference type="ChEBI" id="CHEBI:15377"/>
        <dbReference type="ChEBI" id="CHEBI:28938"/>
        <dbReference type="ChEBI" id="CHEBI:28965"/>
        <dbReference type="ChEBI" id="CHEBI:77450"/>
        <dbReference type="EC" id="3.5.1.3"/>
    </reaction>
</comment>
<reference evidence="7 8" key="1">
    <citation type="submission" date="2012-02" db="EMBL/GenBank/DDBJ databases">
        <title>Improved High-Quality Draft genome of Joostella marina DSM 19592.</title>
        <authorList>
            <consortium name="US DOE Joint Genome Institute (JGI-PGF)"/>
            <person name="Lucas S."/>
            <person name="Copeland A."/>
            <person name="Lapidus A."/>
            <person name="Bruce D."/>
            <person name="Goodwin L."/>
            <person name="Pitluck S."/>
            <person name="Peters L."/>
            <person name="Chertkov O."/>
            <person name="Ovchinnikova G."/>
            <person name="Kyrpides N."/>
            <person name="Mavromatis K."/>
            <person name="Detter J.C."/>
            <person name="Han C."/>
            <person name="Land M."/>
            <person name="Hauser L."/>
            <person name="Markowitz V."/>
            <person name="Cheng J.-F."/>
            <person name="Hugenholtz P."/>
            <person name="Woyke T."/>
            <person name="Wu D."/>
            <person name="Tindall B."/>
            <person name="Brambilla E."/>
            <person name="Klenk H.-P."/>
            <person name="Eisen J.A."/>
        </authorList>
    </citation>
    <scope>NUCLEOTIDE SEQUENCE [LARGE SCALE GENOMIC DNA]</scope>
    <source>
        <strain evidence="7 8">DSM 19592</strain>
    </source>
</reference>
<dbReference type="Proteomes" id="UP000004690">
    <property type="component" value="Unassembled WGS sequence"/>
</dbReference>
<organism evidence="7 8">
    <name type="scientific">Galbibacter orientalis DSM 19592</name>
    <dbReference type="NCBI Taxonomy" id="926559"/>
    <lineage>
        <taxon>Bacteria</taxon>
        <taxon>Pseudomonadati</taxon>
        <taxon>Bacteroidota</taxon>
        <taxon>Flavobacteriia</taxon>
        <taxon>Flavobacteriales</taxon>
        <taxon>Flavobacteriaceae</taxon>
        <taxon>Galbibacter</taxon>
    </lineage>
</organism>
<evidence type="ECO:0000256" key="2">
    <source>
        <dbReference type="ARBA" id="ARBA00022801"/>
    </source>
</evidence>
<dbReference type="CDD" id="cd07575">
    <property type="entry name" value="Xc-1258_like"/>
    <property type="match status" value="1"/>
</dbReference>
<evidence type="ECO:0000313" key="8">
    <source>
        <dbReference type="Proteomes" id="UP000004690"/>
    </source>
</evidence>
<dbReference type="EC" id="3.5.1.3" evidence="3"/>
<evidence type="ECO:0000313" key="7">
    <source>
        <dbReference type="EMBL" id="EIJ38008.1"/>
    </source>
</evidence>
<protein>
    <recommendedName>
        <fullName evidence="5">Omega-amidase YafV</fullName>
        <ecNumber evidence="3">3.5.1.3</ecNumber>
    </recommendedName>
</protein>
<dbReference type="GO" id="GO:0050152">
    <property type="term" value="F:omega-amidase activity"/>
    <property type="evidence" value="ECO:0007669"/>
    <property type="project" value="UniProtKB-EC"/>
</dbReference>
<evidence type="ECO:0000259" key="6">
    <source>
        <dbReference type="PROSITE" id="PS50263"/>
    </source>
</evidence>
<dbReference type="InterPro" id="IPR052737">
    <property type="entry name" value="Omega-amidase_YafV"/>
</dbReference>
<accession>I3C315</accession>
<keyword evidence="2 7" id="KW-0378">Hydrolase</keyword>
<dbReference type="PANTHER" id="PTHR47799">
    <property type="entry name" value="OMEGA-AMIDASE YAFV"/>
    <property type="match status" value="1"/>
</dbReference>
<dbReference type="Gene3D" id="3.60.110.10">
    <property type="entry name" value="Carbon-nitrogen hydrolase"/>
    <property type="match status" value="1"/>
</dbReference>
<dbReference type="PROSITE" id="PS50263">
    <property type="entry name" value="CN_HYDROLASE"/>
    <property type="match status" value="1"/>
</dbReference>
<evidence type="ECO:0000256" key="1">
    <source>
        <dbReference type="ARBA" id="ARBA00010613"/>
    </source>
</evidence>
<evidence type="ECO:0000256" key="4">
    <source>
        <dbReference type="ARBA" id="ARBA00052904"/>
    </source>
</evidence>
<dbReference type="eggNOG" id="COG0388">
    <property type="taxonomic scope" value="Bacteria"/>
</dbReference>
<dbReference type="NCBIfam" id="NF007757">
    <property type="entry name" value="PRK10438.1"/>
    <property type="match status" value="1"/>
</dbReference>
<proteinExistence type="inferred from homology"/>
<keyword evidence="8" id="KW-1185">Reference proteome</keyword>
<comment type="similarity">
    <text evidence="1">Belongs to the carbon-nitrogen hydrolase superfamily. NIT1/NIT2 family.</text>
</comment>
<dbReference type="GO" id="GO:0106008">
    <property type="term" value="F:2-oxoglutaramate amidase activity"/>
    <property type="evidence" value="ECO:0007669"/>
    <property type="project" value="TreeGrafter"/>
</dbReference>
<sequence>MAQILNIAALQTTLIWENPEANRALLQDKIKLVNEETDVLFLPEMFTSGFTMNASLVAESMKGDSIEWLKNLASEKNMAIGGSLVIVENGNFYNRFVFVTPNGSVEYYDKRHTFTLAGEHEVYASGEKKVIINYKDWKICPQICYDLRFPVWARNVEDYDVLVYVANWPKKRIKAWDVLLQARAIENMSYCIGVNRIALDGNGYEYTGHSAVYTPLGEELIHTKSDETIYATLHKNEIDTYRNGLKFLNDRDQFTVK</sequence>
<dbReference type="HOGENOM" id="CLU_030130_3_7_10"/>
<dbReference type="SUPFAM" id="SSF56317">
    <property type="entry name" value="Carbon-nitrogen hydrolase"/>
    <property type="match status" value="1"/>
</dbReference>
<dbReference type="OrthoDB" id="9811121at2"/>
<dbReference type="Pfam" id="PF00795">
    <property type="entry name" value="CN_hydrolase"/>
    <property type="match status" value="1"/>
</dbReference>
<dbReference type="RefSeq" id="WP_008611098.1">
    <property type="nucleotide sequence ID" value="NZ_JH651379.1"/>
</dbReference>
<name>I3C315_9FLAO</name>
<dbReference type="FunFam" id="3.60.110.10:FF:000004">
    <property type="entry name" value="Carbon-nitrogen hydrolase"/>
    <property type="match status" value="1"/>
</dbReference>
<evidence type="ECO:0000256" key="3">
    <source>
        <dbReference type="ARBA" id="ARBA00039118"/>
    </source>
</evidence>
<dbReference type="STRING" id="926559.JoomaDRAFT_0986"/>
<evidence type="ECO:0000256" key="5">
    <source>
        <dbReference type="ARBA" id="ARBA00072139"/>
    </source>
</evidence>
<feature type="domain" description="CN hydrolase" evidence="6">
    <location>
        <begin position="5"/>
        <end position="240"/>
    </location>
</feature>